<dbReference type="RefSeq" id="WP_245853529.1">
    <property type="nucleotide sequence ID" value="NZ_FXYF01000015.1"/>
</dbReference>
<dbReference type="Proteomes" id="UP000207598">
    <property type="component" value="Unassembled WGS sequence"/>
</dbReference>
<feature type="domain" description="N-acetyltransferase" evidence="3">
    <location>
        <begin position="6"/>
        <end position="150"/>
    </location>
</feature>
<dbReference type="InterPro" id="IPR016181">
    <property type="entry name" value="Acyl_CoA_acyltransferase"/>
</dbReference>
<proteinExistence type="predicted"/>
<dbReference type="Pfam" id="PF13673">
    <property type="entry name" value="Acetyltransf_10"/>
    <property type="match status" value="1"/>
</dbReference>
<keyword evidence="2" id="KW-0012">Acyltransferase</keyword>
<dbReference type="SUPFAM" id="SSF55729">
    <property type="entry name" value="Acyl-CoA N-acyltransferases (Nat)"/>
    <property type="match status" value="1"/>
</dbReference>
<evidence type="ECO:0000256" key="1">
    <source>
        <dbReference type="ARBA" id="ARBA00022679"/>
    </source>
</evidence>
<sequence length="167" mass="18546">MSAPVIALRRADPADAGKLGAMITEAVTARAWKPRLHSGAEDIAHAGLLIDRGWVTVADCDEETRGFIAREGDFIHALFVASRFQRRGLGAALLRDAQARCPRLDLWTFERNLGAQRFYLRHGFVEVDRTRGDNEEGLPDIHYRWQRPGVAASAAHTHAASFQESQT</sequence>
<keyword evidence="5" id="KW-1185">Reference proteome</keyword>
<dbReference type="CDD" id="cd04301">
    <property type="entry name" value="NAT_SF"/>
    <property type="match status" value="1"/>
</dbReference>
<organism evidence="4 5">
    <name type="scientific">Maliponia aquimaris</name>
    <dbReference type="NCBI Taxonomy" id="1673631"/>
    <lineage>
        <taxon>Bacteria</taxon>
        <taxon>Pseudomonadati</taxon>
        <taxon>Pseudomonadota</taxon>
        <taxon>Alphaproteobacteria</taxon>
        <taxon>Rhodobacterales</taxon>
        <taxon>Paracoccaceae</taxon>
        <taxon>Maliponia</taxon>
    </lineage>
</organism>
<dbReference type="GO" id="GO:0016747">
    <property type="term" value="F:acyltransferase activity, transferring groups other than amino-acyl groups"/>
    <property type="evidence" value="ECO:0007669"/>
    <property type="project" value="InterPro"/>
</dbReference>
<evidence type="ECO:0000256" key="2">
    <source>
        <dbReference type="ARBA" id="ARBA00023315"/>
    </source>
</evidence>
<gene>
    <name evidence="4" type="ORF">MAA8898_04212</name>
</gene>
<accession>A0A238L4C5</accession>
<dbReference type="PROSITE" id="PS51186">
    <property type="entry name" value="GNAT"/>
    <property type="match status" value="1"/>
</dbReference>
<dbReference type="EMBL" id="FXYF01000015">
    <property type="protein sequence ID" value="SMX49176.1"/>
    <property type="molecule type" value="Genomic_DNA"/>
</dbReference>
<protein>
    <submittedName>
        <fullName evidence="4">Putative acetyltransferase</fullName>
    </submittedName>
</protein>
<dbReference type="InterPro" id="IPR050832">
    <property type="entry name" value="Bact_Acetyltransf"/>
</dbReference>
<evidence type="ECO:0000313" key="4">
    <source>
        <dbReference type="EMBL" id="SMX49176.1"/>
    </source>
</evidence>
<name>A0A238L4C5_9RHOB</name>
<evidence type="ECO:0000313" key="5">
    <source>
        <dbReference type="Proteomes" id="UP000207598"/>
    </source>
</evidence>
<dbReference type="InterPro" id="IPR000182">
    <property type="entry name" value="GNAT_dom"/>
</dbReference>
<dbReference type="Gene3D" id="3.40.630.30">
    <property type="match status" value="1"/>
</dbReference>
<evidence type="ECO:0000259" key="3">
    <source>
        <dbReference type="PROSITE" id="PS51186"/>
    </source>
</evidence>
<dbReference type="PANTHER" id="PTHR43877">
    <property type="entry name" value="AMINOALKYLPHOSPHONATE N-ACETYLTRANSFERASE-RELATED-RELATED"/>
    <property type="match status" value="1"/>
</dbReference>
<keyword evidence="1 4" id="KW-0808">Transferase</keyword>
<reference evidence="4 5" key="1">
    <citation type="submission" date="2017-05" db="EMBL/GenBank/DDBJ databases">
        <authorList>
            <person name="Song R."/>
            <person name="Chenine A.L."/>
            <person name="Ruprecht R.M."/>
        </authorList>
    </citation>
    <scope>NUCLEOTIDE SEQUENCE [LARGE SCALE GENOMIC DNA]</scope>
    <source>
        <strain evidence="4 5">CECT 8898</strain>
    </source>
</reference>
<dbReference type="PANTHER" id="PTHR43877:SF2">
    <property type="entry name" value="AMINOALKYLPHOSPHONATE N-ACETYLTRANSFERASE-RELATED"/>
    <property type="match status" value="1"/>
</dbReference>
<dbReference type="AlphaFoldDB" id="A0A238L4C5"/>